<keyword evidence="2" id="KW-1185">Reference proteome</keyword>
<accession>A0A6L6X9Q5</accession>
<dbReference type="Proteomes" id="UP000483802">
    <property type="component" value="Unassembled WGS sequence"/>
</dbReference>
<comment type="caution">
    <text evidence="1">The sequence shown here is derived from an EMBL/GenBank/DDBJ whole genome shotgun (WGS) entry which is preliminary data.</text>
</comment>
<protein>
    <submittedName>
        <fullName evidence="1">Uncharacterized protein</fullName>
    </submittedName>
</protein>
<evidence type="ECO:0000313" key="1">
    <source>
        <dbReference type="EMBL" id="MVO90612.1"/>
    </source>
</evidence>
<evidence type="ECO:0000313" key="2">
    <source>
        <dbReference type="Proteomes" id="UP000483802"/>
    </source>
</evidence>
<reference evidence="1 2" key="1">
    <citation type="submission" date="2019-11" db="EMBL/GenBank/DDBJ databases">
        <title>Streptomyces typhae sp. nov., a novel endophytic actinomycete isolated from the root of cattail pollen (Typha angustifolia L.).</title>
        <authorList>
            <person name="Peng C."/>
        </authorList>
    </citation>
    <scope>NUCLEOTIDE SEQUENCE [LARGE SCALE GENOMIC DNA]</scope>
    <source>
        <strain evidence="2">p1417</strain>
    </source>
</reference>
<proteinExistence type="predicted"/>
<dbReference type="EMBL" id="WPNZ01000035">
    <property type="protein sequence ID" value="MVO90612.1"/>
    <property type="molecule type" value="Genomic_DNA"/>
</dbReference>
<sequence>MRLHPACPTTPRAWTVELRPHTGGLVLVCRQCPHTSGQITATTARAAALAHLARHARSNLLPSHLRICQCHERGCHWHPRHRGCAGPIRLLLKRERGGRLWRLADACSACAAATAQAAVVPDTVLAHVPLHPTTARRRRRRPKGPGEQTRVREILSYLAAALPASTSAAARLLALQCALRMNTKMHVRLPNGVLRSLRLNAVQDPWSELEHARWLRITPATAANEVVVELLDAALLGQAPARPDRMRAADWALRASSSSTARTTGPLPQLASAYLAAHADPQAGSGLSELDQIGRACGVPLAELPALLDQLAATGLLSSWQACPDSGDLHWTLVYRERPSNE</sequence>
<dbReference type="AlphaFoldDB" id="A0A6L6X9Q5"/>
<name>A0A6L6X9Q5_9ACTN</name>
<gene>
    <name evidence="1" type="ORF">GPA10_39155</name>
</gene>
<organism evidence="1 2">
    <name type="scientific">Streptomyces typhae</name>
    <dbReference type="NCBI Taxonomy" id="2681492"/>
    <lineage>
        <taxon>Bacteria</taxon>
        <taxon>Bacillati</taxon>
        <taxon>Actinomycetota</taxon>
        <taxon>Actinomycetes</taxon>
        <taxon>Kitasatosporales</taxon>
        <taxon>Streptomycetaceae</taxon>
        <taxon>Streptomyces</taxon>
    </lineage>
</organism>